<keyword evidence="3" id="KW-0378">Hydrolase</keyword>
<dbReference type="AlphaFoldDB" id="A0A0B4D6E8"/>
<dbReference type="Gene3D" id="3.40.390.10">
    <property type="entry name" value="Collagenase (Catalytic Domain)"/>
    <property type="match status" value="1"/>
</dbReference>
<dbReference type="GO" id="GO:0004222">
    <property type="term" value="F:metalloendopeptidase activity"/>
    <property type="evidence" value="ECO:0007669"/>
    <property type="project" value="InterPro"/>
</dbReference>
<protein>
    <submittedName>
        <fullName evidence="8">Peptidase</fullName>
    </submittedName>
</protein>
<feature type="region of interest" description="Disordered" evidence="5">
    <location>
        <begin position="29"/>
        <end position="60"/>
    </location>
</feature>
<evidence type="ECO:0000256" key="3">
    <source>
        <dbReference type="ARBA" id="ARBA00022801"/>
    </source>
</evidence>
<keyword evidence="6" id="KW-1133">Transmembrane helix</keyword>
<keyword evidence="6" id="KW-0812">Transmembrane</keyword>
<feature type="domain" description="Peptidase M10 metallopeptidase" evidence="7">
    <location>
        <begin position="248"/>
        <end position="298"/>
    </location>
</feature>
<evidence type="ECO:0000256" key="2">
    <source>
        <dbReference type="ARBA" id="ARBA00022723"/>
    </source>
</evidence>
<dbReference type="Proteomes" id="UP000031196">
    <property type="component" value="Unassembled WGS sequence"/>
</dbReference>
<evidence type="ECO:0000313" key="9">
    <source>
        <dbReference type="Proteomes" id="UP000031196"/>
    </source>
</evidence>
<keyword evidence="6" id="KW-0472">Membrane</keyword>
<dbReference type="MEROPS" id="M10.016"/>
<dbReference type="InterPro" id="IPR024079">
    <property type="entry name" value="MetalloPept_cat_dom_sf"/>
</dbReference>
<feature type="compositionally biased region" description="Basic residues" evidence="5">
    <location>
        <begin position="45"/>
        <end position="60"/>
    </location>
</feature>
<gene>
    <name evidence="8" type="ORF">RM50_04110</name>
</gene>
<evidence type="ECO:0000256" key="5">
    <source>
        <dbReference type="SAM" id="MobiDB-lite"/>
    </source>
</evidence>
<evidence type="ECO:0000256" key="6">
    <source>
        <dbReference type="SAM" id="Phobius"/>
    </source>
</evidence>
<dbReference type="InterPro" id="IPR001818">
    <property type="entry name" value="Pept_M10_metallopeptidase"/>
</dbReference>
<sequence>MSGVSSPPMVRRSASGRIPQWAIDEAFGKPGVPEPWRSTAPAPVQRKKARGWHRRRPRPARRSVRFRTTLGIAVVACLYFTPALFDRVVLPLAAPYLPGAKVPPPGYEAAPSPLGTPPVSTGSTAFLLQESPRADQHLVAYDPCRPVHYVVRPDNAPAGGDLLIREAVAAASQASGLKFVYDGPTAEAPSDDRQAFQPDRYGKRWAPVLIAWSTPAETPGLAGDVAGLGGSGYAQAPGQPLVPLVLAAGQVSLDAPDLAAISASRPDGAAEVRAIIMHELGHVLGLGHVNDPTQLMFAENRGVTDYAAGDRAGLALLGSAPCVPQL</sequence>
<dbReference type="SUPFAM" id="SSF55486">
    <property type="entry name" value="Metalloproteases ('zincins'), catalytic domain"/>
    <property type="match status" value="1"/>
</dbReference>
<keyword evidence="4" id="KW-0862">Zinc</keyword>
<dbReference type="GO" id="GO:0031012">
    <property type="term" value="C:extracellular matrix"/>
    <property type="evidence" value="ECO:0007669"/>
    <property type="project" value="InterPro"/>
</dbReference>
<keyword evidence="2" id="KW-0479">Metal-binding</keyword>
<accession>A0A0B4D6E8</accession>
<name>A0A0B4D6E8_PSEPS</name>
<dbReference type="Pfam" id="PF00413">
    <property type="entry name" value="Peptidase_M10"/>
    <property type="match status" value="1"/>
</dbReference>
<organism evidence="8 9">
    <name type="scientific">Pseudarthrobacter phenanthrenivorans</name>
    <name type="common">Arthrobacter phenanthrenivorans</name>
    <dbReference type="NCBI Taxonomy" id="361575"/>
    <lineage>
        <taxon>Bacteria</taxon>
        <taxon>Bacillati</taxon>
        <taxon>Actinomycetota</taxon>
        <taxon>Actinomycetes</taxon>
        <taxon>Micrococcales</taxon>
        <taxon>Micrococcaceae</taxon>
        <taxon>Pseudarthrobacter</taxon>
    </lineage>
</organism>
<dbReference type="GO" id="GO:0008270">
    <property type="term" value="F:zinc ion binding"/>
    <property type="evidence" value="ECO:0007669"/>
    <property type="project" value="InterPro"/>
</dbReference>
<evidence type="ECO:0000259" key="7">
    <source>
        <dbReference type="Pfam" id="PF00413"/>
    </source>
</evidence>
<feature type="transmembrane region" description="Helical" evidence="6">
    <location>
        <begin position="64"/>
        <end position="85"/>
    </location>
</feature>
<dbReference type="EMBL" id="JWTB01000007">
    <property type="protein sequence ID" value="KIC68964.1"/>
    <property type="molecule type" value="Genomic_DNA"/>
</dbReference>
<evidence type="ECO:0000313" key="8">
    <source>
        <dbReference type="EMBL" id="KIC68964.1"/>
    </source>
</evidence>
<proteinExistence type="predicted"/>
<keyword evidence="1" id="KW-0645">Protease</keyword>
<dbReference type="OrthoDB" id="4297752at2"/>
<evidence type="ECO:0000256" key="4">
    <source>
        <dbReference type="ARBA" id="ARBA00022833"/>
    </source>
</evidence>
<evidence type="ECO:0000256" key="1">
    <source>
        <dbReference type="ARBA" id="ARBA00022670"/>
    </source>
</evidence>
<comment type="caution">
    <text evidence="8">The sequence shown here is derived from an EMBL/GenBank/DDBJ whole genome shotgun (WGS) entry which is preliminary data.</text>
</comment>
<dbReference type="GO" id="GO:0006508">
    <property type="term" value="P:proteolysis"/>
    <property type="evidence" value="ECO:0007669"/>
    <property type="project" value="UniProtKB-KW"/>
</dbReference>
<reference evidence="8 9" key="1">
    <citation type="submission" date="2014-12" db="EMBL/GenBank/DDBJ databases">
        <title>Genome sequencing of Arthrobacter phenanthrenivorans SWC37.</title>
        <authorList>
            <person name="Tan P.W."/>
            <person name="Chan K.-G."/>
        </authorList>
    </citation>
    <scope>NUCLEOTIDE SEQUENCE [LARGE SCALE GENOMIC DNA]</scope>
    <source>
        <strain evidence="8 9">SWC37</strain>
    </source>
</reference>